<feature type="domain" description="Cupin type-2" evidence="1">
    <location>
        <begin position="48"/>
        <end position="105"/>
    </location>
</feature>
<dbReference type="EMBL" id="JAERTZ010000026">
    <property type="protein sequence ID" value="MBL1378486.1"/>
    <property type="molecule type" value="Genomic_DNA"/>
</dbReference>
<keyword evidence="3" id="KW-1185">Reference proteome</keyword>
<evidence type="ECO:0000313" key="2">
    <source>
        <dbReference type="EMBL" id="MBL1378486.1"/>
    </source>
</evidence>
<name>A0ABS1QUN9_9GAMM</name>
<dbReference type="CDD" id="cd06981">
    <property type="entry name" value="cupin_reut_a1446"/>
    <property type="match status" value="1"/>
</dbReference>
<dbReference type="Proteomes" id="UP000638570">
    <property type="component" value="Unassembled WGS sequence"/>
</dbReference>
<protein>
    <submittedName>
        <fullName evidence="2">Cupin domain-containing protein</fullName>
    </submittedName>
</protein>
<comment type="caution">
    <text evidence="2">The sequence shown here is derived from an EMBL/GenBank/DDBJ whole genome shotgun (WGS) entry which is preliminary data.</text>
</comment>
<dbReference type="InterPro" id="IPR014710">
    <property type="entry name" value="RmlC-like_jellyroll"/>
</dbReference>
<dbReference type="InterPro" id="IPR011051">
    <property type="entry name" value="RmlC_Cupin_sf"/>
</dbReference>
<dbReference type="Pfam" id="PF07883">
    <property type="entry name" value="Cupin_2"/>
    <property type="match status" value="1"/>
</dbReference>
<evidence type="ECO:0000313" key="3">
    <source>
        <dbReference type="Proteomes" id="UP000638570"/>
    </source>
</evidence>
<dbReference type="SUPFAM" id="SSF51182">
    <property type="entry name" value="RmlC-like cupins"/>
    <property type="match status" value="1"/>
</dbReference>
<dbReference type="InterPro" id="IPR013096">
    <property type="entry name" value="Cupin_2"/>
</dbReference>
<proteinExistence type="predicted"/>
<sequence>MSQSNLKDAIPALLPEELIQTLAGNGRVRIERIVSRGHSSPAGFWYDQPEHEFVLLVAGAAELELEEPHERRQLGPGDYLTIAAHRRHRVNWTHPEQDTLWLTVFFADDTAPASGRSGA</sequence>
<organism evidence="2 3">
    <name type="scientific">Zobellella iuensis</name>
    <dbReference type="NCBI Taxonomy" id="2803811"/>
    <lineage>
        <taxon>Bacteria</taxon>
        <taxon>Pseudomonadati</taxon>
        <taxon>Pseudomonadota</taxon>
        <taxon>Gammaproteobacteria</taxon>
        <taxon>Aeromonadales</taxon>
        <taxon>Aeromonadaceae</taxon>
        <taxon>Zobellella</taxon>
    </lineage>
</organism>
<accession>A0ABS1QUN9</accession>
<dbReference type="RefSeq" id="WP_202087094.1">
    <property type="nucleotide sequence ID" value="NZ_JAERTZ010000026.1"/>
</dbReference>
<evidence type="ECO:0000259" key="1">
    <source>
        <dbReference type="Pfam" id="PF07883"/>
    </source>
</evidence>
<dbReference type="Gene3D" id="2.60.120.10">
    <property type="entry name" value="Jelly Rolls"/>
    <property type="match status" value="1"/>
</dbReference>
<gene>
    <name evidence="2" type="ORF">JKV55_14285</name>
</gene>
<reference evidence="3" key="1">
    <citation type="submission" date="2021-01" db="EMBL/GenBank/DDBJ databases">
        <title>Genome public.</title>
        <authorList>
            <person name="Liu C."/>
            <person name="Sun Q."/>
        </authorList>
    </citation>
    <scope>NUCLEOTIDE SEQUENCE [LARGE SCALE GENOMIC DNA]</scope>
    <source>
        <strain evidence="3">CGMCC 1.18722</strain>
    </source>
</reference>